<dbReference type="EMBL" id="MU155180">
    <property type="protein sequence ID" value="KAF9481343.1"/>
    <property type="molecule type" value="Genomic_DNA"/>
</dbReference>
<name>A0A9P6D365_9AGAR</name>
<accession>A0A9P6D365</accession>
<organism evidence="1 2">
    <name type="scientific">Pholiota conissans</name>
    <dbReference type="NCBI Taxonomy" id="109636"/>
    <lineage>
        <taxon>Eukaryota</taxon>
        <taxon>Fungi</taxon>
        <taxon>Dikarya</taxon>
        <taxon>Basidiomycota</taxon>
        <taxon>Agaricomycotina</taxon>
        <taxon>Agaricomycetes</taxon>
        <taxon>Agaricomycetidae</taxon>
        <taxon>Agaricales</taxon>
        <taxon>Agaricineae</taxon>
        <taxon>Strophariaceae</taxon>
        <taxon>Pholiota</taxon>
    </lineage>
</organism>
<sequence length="417" mass="47086">MTTINCRDHQTIFVPQEVCGLICQELQAMTGTKRELLPLCSVASGFREEVERLMYVSVGLQGKDNILSFCSAVNHRPDLVARTRKLVMAMPPQMCFDEAEFFAISQTLHASTALEDLRVLCQNSRQIGISMNTWILEGHAFKLVTFVNTYFHSKWLKAFLTSQPTIQTLGDDQLETNSFWNMPFPKLKILRCTLEGIEHCFLNTPTGIIERLFVNYRSPPECFPNYLEWVNKRFGETLKCISIAFLCTSYNIRAAVHIVRTAMATLPNVKFIEIIAEFSGTPMRDGFSSLDDLLLPPLPKTVQLETVVLHPPTPLRFDGVKPRRGVDETERRFLLESWKALALSTEEGRLSAAASIMQHIPAKRLVLTNDGNRYEYIREYGNVSSVGDAQPWMPSVVLSSLSDSNALDAAEWLNVSL</sequence>
<gene>
    <name evidence="1" type="ORF">BDN70DRAFT_930990</name>
</gene>
<dbReference type="AlphaFoldDB" id="A0A9P6D365"/>
<evidence type="ECO:0000313" key="2">
    <source>
        <dbReference type="Proteomes" id="UP000807469"/>
    </source>
</evidence>
<reference evidence="1" key="1">
    <citation type="submission" date="2020-11" db="EMBL/GenBank/DDBJ databases">
        <authorList>
            <consortium name="DOE Joint Genome Institute"/>
            <person name="Ahrendt S."/>
            <person name="Riley R."/>
            <person name="Andreopoulos W."/>
            <person name="Labutti K."/>
            <person name="Pangilinan J."/>
            <person name="Ruiz-Duenas F.J."/>
            <person name="Barrasa J.M."/>
            <person name="Sanchez-Garcia M."/>
            <person name="Camarero S."/>
            <person name="Miyauchi S."/>
            <person name="Serrano A."/>
            <person name="Linde D."/>
            <person name="Babiker R."/>
            <person name="Drula E."/>
            <person name="Ayuso-Fernandez I."/>
            <person name="Pacheco R."/>
            <person name="Padilla G."/>
            <person name="Ferreira P."/>
            <person name="Barriuso J."/>
            <person name="Kellner H."/>
            <person name="Castanera R."/>
            <person name="Alfaro M."/>
            <person name="Ramirez L."/>
            <person name="Pisabarro A.G."/>
            <person name="Kuo A."/>
            <person name="Tritt A."/>
            <person name="Lipzen A."/>
            <person name="He G."/>
            <person name="Yan M."/>
            <person name="Ng V."/>
            <person name="Cullen D."/>
            <person name="Martin F."/>
            <person name="Rosso M.-N."/>
            <person name="Henrissat B."/>
            <person name="Hibbett D."/>
            <person name="Martinez A.T."/>
            <person name="Grigoriev I.V."/>
        </authorList>
    </citation>
    <scope>NUCLEOTIDE SEQUENCE</scope>
    <source>
        <strain evidence="1">CIRM-BRFM 674</strain>
    </source>
</reference>
<dbReference type="Proteomes" id="UP000807469">
    <property type="component" value="Unassembled WGS sequence"/>
</dbReference>
<keyword evidence="2" id="KW-1185">Reference proteome</keyword>
<comment type="caution">
    <text evidence="1">The sequence shown here is derived from an EMBL/GenBank/DDBJ whole genome shotgun (WGS) entry which is preliminary data.</text>
</comment>
<proteinExistence type="predicted"/>
<evidence type="ECO:0000313" key="1">
    <source>
        <dbReference type="EMBL" id="KAF9481343.1"/>
    </source>
</evidence>
<dbReference type="OrthoDB" id="3232239at2759"/>
<protein>
    <submittedName>
        <fullName evidence="1">Uncharacterized protein</fullName>
    </submittedName>
</protein>